<dbReference type="EMBL" id="DS547188">
    <property type="protein sequence ID" value="EDQ98856.1"/>
    <property type="molecule type" value="Genomic_DNA"/>
</dbReference>
<dbReference type="GeneID" id="6086143"/>
<dbReference type="KEGG" id="lbc:LACBIDRAFT_335592"/>
<proteinExistence type="predicted"/>
<reference evidence="1 2" key="1">
    <citation type="journal article" date="2008" name="Nature">
        <title>The genome of Laccaria bicolor provides insights into mycorrhizal symbiosis.</title>
        <authorList>
            <person name="Martin F."/>
            <person name="Aerts A."/>
            <person name="Ahren D."/>
            <person name="Brun A."/>
            <person name="Danchin E.G.J."/>
            <person name="Duchaussoy F."/>
            <person name="Gibon J."/>
            <person name="Kohler A."/>
            <person name="Lindquist E."/>
            <person name="Pereda V."/>
            <person name="Salamov A."/>
            <person name="Shapiro H.J."/>
            <person name="Wuyts J."/>
            <person name="Blaudez D."/>
            <person name="Buee M."/>
            <person name="Brokstein P."/>
            <person name="Canbaeck B."/>
            <person name="Cohen D."/>
            <person name="Courty P.E."/>
            <person name="Coutinho P.M."/>
            <person name="Delaruelle C."/>
            <person name="Detter J.C."/>
            <person name="Deveau A."/>
            <person name="DiFazio S."/>
            <person name="Duplessis S."/>
            <person name="Fraissinet-Tachet L."/>
            <person name="Lucic E."/>
            <person name="Frey-Klett P."/>
            <person name="Fourrey C."/>
            <person name="Feussner I."/>
            <person name="Gay G."/>
            <person name="Grimwood J."/>
            <person name="Hoegger P.J."/>
            <person name="Jain P."/>
            <person name="Kilaru S."/>
            <person name="Labbe J."/>
            <person name="Lin Y.C."/>
            <person name="Legue V."/>
            <person name="Le Tacon F."/>
            <person name="Marmeisse R."/>
            <person name="Melayah D."/>
            <person name="Montanini B."/>
            <person name="Muratet M."/>
            <person name="Nehls U."/>
            <person name="Niculita-Hirzel H."/>
            <person name="Oudot-Le Secq M.P."/>
            <person name="Peter M."/>
            <person name="Quesneville H."/>
            <person name="Rajashekar B."/>
            <person name="Reich M."/>
            <person name="Rouhier N."/>
            <person name="Schmutz J."/>
            <person name="Yin T."/>
            <person name="Chalot M."/>
            <person name="Henrissat B."/>
            <person name="Kuees U."/>
            <person name="Lucas S."/>
            <person name="Van de Peer Y."/>
            <person name="Podila G.K."/>
            <person name="Polle A."/>
            <person name="Pukkila P.J."/>
            <person name="Richardson P.M."/>
            <person name="Rouze P."/>
            <person name="Sanders I.R."/>
            <person name="Stajich J.E."/>
            <person name="Tunlid A."/>
            <person name="Tuskan G."/>
            <person name="Grigoriev I.V."/>
        </authorList>
    </citation>
    <scope>NUCLEOTIDE SEQUENCE [LARGE SCALE GENOMIC DNA]</scope>
    <source>
        <strain evidence="2">S238N-H82 / ATCC MYA-4686</strain>
    </source>
</reference>
<evidence type="ECO:0000313" key="2">
    <source>
        <dbReference type="Proteomes" id="UP000001194"/>
    </source>
</evidence>
<dbReference type="InParanoid" id="B0E2S5"/>
<evidence type="ECO:0000313" key="1">
    <source>
        <dbReference type="EMBL" id="EDQ98856.1"/>
    </source>
</evidence>
<dbReference type="RefSeq" id="XP_001890491.1">
    <property type="nucleotide sequence ID" value="XM_001890456.1"/>
</dbReference>
<name>B0E2S5_LACBS</name>
<dbReference type="OrthoDB" id="8120565at2759"/>
<gene>
    <name evidence="1" type="ORF">LACBIDRAFT_335592</name>
</gene>
<protein>
    <submittedName>
        <fullName evidence="1">Predicted protein</fullName>
    </submittedName>
</protein>
<keyword evidence="2" id="KW-1185">Reference proteome</keyword>
<accession>B0E2S5</accession>
<dbReference type="HOGENOM" id="CLU_1627373_0_0_1"/>
<sequence>MGLKTLLDPLIHLDTSAKNYLLASETHSVIKLLFQALLGYRMSLLFTAMPFNSSTMITKLGCKILVLSVGAFSPAPETKGCSLEGRDAIFGAMSAEECQAHITKQEHDYEKHDTMSVHPNNTEKVQWFYSLRFYGSWTRIYIQWHTPQNGIRLILDTVLRMRG</sequence>
<organism evidence="2">
    <name type="scientific">Laccaria bicolor (strain S238N-H82 / ATCC MYA-4686)</name>
    <name type="common">Bicoloured deceiver</name>
    <name type="synonym">Laccaria laccata var. bicolor</name>
    <dbReference type="NCBI Taxonomy" id="486041"/>
    <lineage>
        <taxon>Eukaryota</taxon>
        <taxon>Fungi</taxon>
        <taxon>Dikarya</taxon>
        <taxon>Basidiomycota</taxon>
        <taxon>Agaricomycotina</taxon>
        <taxon>Agaricomycetes</taxon>
        <taxon>Agaricomycetidae</taxon>
        <taxon>Agaricales</taxon>
        <taxon>Agaricineae</taxon>
        <taxon>Hydnangiaceae</taxon>
        <taxon>Laccaria</taxon>
    </lineage>
</organism>
<dbReference type="AlphaFoldDB" id="B0E2S5"/>
<dbReference type="Proteomes" id="UP000001194">
    <property type="component" value="Unassembled WGS sequence"/>
</dbReference>